<feature type="transmembrane region" description="Helical" evidence="6">
    <location>
        <begin position="922"/>
        <end position="944"/>
    </location>
</feature>
<keyword evidence="6" id="KW-1133">Transmembrane helix</keyword>
<feature type="domain" description="Peptidase S8/S53" evidence="7">
    <location>
        <begin position="716"/>
        <end position="935"/>
    </location>
</feature>
<dbReference type="InterPro" id="IPR000209">
    <property type="entry name" value="Peptidase_S8/S53_dom"/>
</dbReference>
<dbReference type="GO" id="GO:0006508">
    <property type="term" value="P:proteolysis"/>
    <property type="evidence" value="ECO:0007669"/>
    <property type="project" value="UniProtKB-KW"/>
</dbReference>
<dbReference type="Gene3D" id="1.25.40.20">
    <property type="entry name" value="Ankyrin repeat-containing domain"/>
    <property type="match status" value="1"/>
</dbReference>
<dbReference type="InterPro" id="IPR015500">
    <property type="entry name" value="Peptidase_S8_subtilisin-rel"/>
</dbReference>
<keyword evidence="1 4" id="KW-0645">Protease</keyword>
<feature type="region of interest" description="Disordered" evidence="5">
    <location>
        <begin position="72"/>
        <end position="99"/>
    </location>
</feature>
<dbReference type="InterPro" id="IPR036852">
    <property type="entry name" value="Peptidase_S8/S53_dom_sf"/>
</dbReference>
<feature type="compositionally biased region" description="Acidic residues" evidence="5">
    <location>
        <begin position="31"/>
        <end position="45"/>
    </location>
</feature>
<comment type="similarity">
    <text evidence="4">Belongs to the peptidase S8 family.</text>
</comment>
<feature type="compositionally biased region" description="Polar residues" evidence="5">
    <location>
        <begin position="311"/>
        <end position="320"/>
    </location>
</feature>
<feature type="active site" description="Charge relay system" evidence="4">
    <location>
        <position position="722"/>
    </location>
</feature>
<name>A0A9P5CGX4_9HYPO</name>
<dbReference type="GO" id="GO:0004252">
    <property type="term" value="F:serine-type endopeptidase activity"/>
    <property type="evidence" value="ECO:0007669"/>
    <property type="project" value="UniProtKB-UniRule"/>
</dbReference>
<feature type="active site" description="Charge relay system" evidence="4">
    <location>
        <position position="760"/>
    </location>
</feature>
<evidence type="ECO:0000256" key="2">
    <source>
        <dbReference type="ARBA" id="ARBA00022801"/>
    </source>
</evidence>
<proteinExistence type="inferred from homology"/>
<dbReference type="PROSITE" id="PS51892">
    <property type="entry name" value="SUBTILASE"/>
    <property type="match status" value="1"/>
</dbReference>
<feature type="region of interest" description="Disordered" evidence="5">
    <location>
        <begin position="1"/>
        <end position="54"/>
    </location>
</feature>
<evidence type="ECO:0000256" key="5">
    <source>
        <dbReference type="SAM" id="MobiDB-lite"/>
    </source>
</evidence>
<dbReference type="Gene3D" id="3.40.50.200">
    <property type="entry name" value="Peptidase S8/S53 domain"/>
    <property type="match status" value="1"/>
</dbReference>
<sequence length="1021" mass="114251">MSPMIDDEERENESLAVEEDVDKAESKAGDETSEDESDSDEEEGEVTNRNGKSVKDLLEELLKEIKDGNKDLTSSSQLKSFKANGGDGHTLASNTGDPRQPTALHIMAAMDKKDLPKLDSKMEPLIKFLVEHENDLLRSQDRSGHTPLFLAIEAKKEKMVQWMCDSHPNISAILAISSNDKDKMNCLHIGIDKRVKFLDLLIDRAEPETLAAKDGDGNTALHLAVEYKKCKKEQLDIIQKIIAKSDAAVQRSSEDGDFNNDGLSPYLHHKESVRKALAREKEKERKKAKEEKEREKNNARLRGEAAEADNAAQNRETAPRSQGPGGPGGPGAPSVQAPDPSGRPDRRPNIQIDSSRTKYGGRTQPAANVNSPAVATAPPLTNRDEMKKLALRPPETTVAKPAADARSVTDGGHKSKIDEGTLKGVERLLKLHYLRSRSYNAAMEILYGRNTTSDYELYFDLSGHANIAQTGFENLLSKLKFEDILQYVAIPRLNVEVNMNAANSKRSRGTGRSPKQDGDGRRDLCYIFDRLRKKGVKTILKVIIDDSVSPAHSDEAIEDALKFMDVEIWDWKRIDLCSEVIFRVASKAREVNLYWSGNNAVLRGWSEEGGLKRLRELKTVHLHIQQGLETNSRTKQNVEEFCDRMRKLCPEVDVHKEWPIIQREQVDANALLLGDQAEHSTKHEWIQCMKEFRRLLFDAERYYDRGKVEEIIEEPIKIALIDDGVDVKDLEFSFIGGRTFCTRDEEHNLNDPYYVSSTGHGTIMAKQIHLLCPRAQFYVLRLEDHASEEGNVRQLTAKSAAQAIMAAVRKKVHIISMSWTIDPPEDEEERRFLDAAIVEAANADILMFCSASDKGAKQNATYPSKATTKIFTIGAATASGAADPWVGNLGNINFTFPGTKVEMDGPRSSTDTSSREVTGSSVATALAAGLAALVLYCVQVRLLLATDQDKQKARRDFQLLKKHDHMMKALKDIGTTEESNHKFIEVWEVFGKKVEEKERYDQERWLDLIAEVGTILCRKIG</sequence>
<dbReference type="AlphaFoldDB" id="A0A9P5CGX4"/>
<dbReference type="CDD" id="cd07491">
    <property type="entry name" value="Peptidases_S8_7"/>
    <property type="match status" value="1"/>
</dbReference>
<evidence type="ECO:0000313" key="8">
    <source>
        <dbReference type="EMBL" id="KAF3077220.1"/>
    </source>
</evidence>
<dbReference type="SMART" id="SM00248">
    <property type="entry name" value="ANK"/>
    <property type="match status" value="3"/>
</dbReference>
<feature type="region of interest" description="Disordered" evidence="5">
    <location>
        <begin position="248"/>
        <end position="383"/>
    </location>
</feature>
<dbReference type="Proteomes" id="UP000801864">
    <property type="component" value="Unassembled WGS sequence"/>
</dbReference>
<reference evidence="8 9" key="1">
    <citation type="submission" date="2018-06" db="EMBL/GenBank/DDBJ databases">
        <title>Genome analysis of cellulolytic fungus Trichoderma lentiforme CFAM-422.</title>
        <authorList>
            <person name="Steindorff A.S."/>
            <person name="Formighieri E.F."/>
            <person name="Midorikawa G.E.O."/>
            <person name="Tamietti M.S."/>
            <person name="Ramos E.Z."/>
            <person name="Silva A.S."/>
            <person name="Bon E.P.S."/>
            <person name="Mendes T.D."/>
            <person name="Damaso M.C.T."/>
            <person name="Favaro L.C.L."/>
        </authorList>
    </citation>
    <scope>NUCLEOTIDE SEQUENCE [LARGE SCALE GENOMIC DNA]</scope>
    <source>
        <strain evidence="8 9">CFAM-422</strain>
    </source>
</reference>
<evidence type="ECO:0000256" key="3">
    <source>
        <dbReference type="ARBA" id="ARBA00022825"/>
    </source>
</evidence>
<dbReference type="EMBL" id="QLNT01000001">
    <property type="protein sequence ID" value="KAF3077220.1"/>
    <property type="molecule type" value="Genomic_DNA"/>
</dbReference>
<organism evidence="8 9">
    <name type="scientific">Trichoderma lentiforme</name>
    <dbReference type="NCBI Taxonomy" id="1567552"/>
    <lineage>
        <taxon>Eukaryota</taxon>
        <taxon>Fungi</taxon>
        <taxon>Dikarya</taxon>
        <taxon>Ascomycota</taxon>
        <taxon>Pezizomycotina</taxon>
        <taxon>Sordariomycetes</taxon>
        <taxon>Hypocreomycetidae</taxon>
        <taxon>Hypocreales</taxon>
        <taxon>Hypocreaceae</taxon>
        <taxon>Trichoderma</taxon>
    </lineage>
</organism>
<keyword evidence="6" id="KW-0812">Transmembrane</keyword>
<dbReference type="SUPFAM" id="SSF48403">
    <property type="entry name" value="Ankyrin repeat"/>
    <property type="match status" value="1"/>
</dbReference>
<evidence type="ECO:0000313" key="9">
    <source>
        <dbReference type="Proteomes" id="UP000801864"/>
    </source>
</evidence>
<dbReference type="InterPro" id="IPR002110">
    <property type="entry name" value="Ankyrin_rpt"/>
</dbReference>
<evidence type="ECO:0000256" key="4">
    <source>
        <dbReference type="PROSITE-ProRule" id="PRU01240"/>
    </source>
</evidence>
<evidence type="ECO:0000259" key="7">
    <source>
        <dbReference type="Pfam" id="PF00082"/>
    </source>
</evidence>
<evidence type="ECO:0000256" key="6">
    <source>
        <dbReference type="SAM" id="Phobius"/>
    </source>
</evidence>
<feature type="compositionally biased region" description="Acidic residues" evidence="5">
    <location>
        <begin position="1"/>
        <end position="22"/>
    </location>
</feature>
<keyword evidence="2 4" id="KW-0378">Hydrolase</keyword>
<dbReference type="SUPFAM" id="SSF52743">
    <property type="entry name" value="Subtilisin-like"/>
    <property type="match status" value="1"/>
</dbReference>
<dbReference type="Pfam" id="PF00082">
    <property type="entry name" value="Peptidase_S8"/>
    <property type="match status" value="1"/>
</dbReference>
<keyword evidence="9" id="KW-1185">Reference proteome</keyword>
<keyword evidence="6" id="KW-0472">Membrane</keyword>
<feature type="active site" description="Charge relay system" evidence="4">
    <location>
        <position position="921"/>
    </location>
</feature>
<gene>
    <name evidence="8" type="ORF">CFAM422_000409</name>
</gene>
<feature type="compositionally biased region" description="Basic and acidic residues" evidence="5">
    <location>
        <begin position="268"/>
        <end position="305"/>
    </location>
</feature>
<accession>A0A9P5CGX4</accession>
<dbReference type="InterPro" id="IPR036770">
    <property type="entry name" value="Ankyrin_rpt-contain_sf"/>
</dbReference>
<comment type="caution">
    <text evidence="8">The sequence shown here is derived from an EMBL/GenBank/DDBJ whole genome shotgun (WGS) entry which is preliminary data.</text>
</comment>
<dbReference type="PANTHER" id="PTHR24121:SF21">
    <property type="entry name" value="ANKYRIN REPEAT FAMILY PROTEIN"/>
    <property type="match status" value="1"/>
</dbReference>
<keyword evidence="3 4" id="KW-0720">Serine protease</keyword>
<dbReference type="PANTHER" id="PTHR24121">
    <property type="entry name" value="NO MECHANORECEPTOR POTENTIAL C, ISOFORM D-RELATED"/>
    <property type="match status" value="1"/>
</dbReference>
<evidence type="ECO:0000256" key="1">
    <source>
        <dbReference type="ARBA" id="ARBA00022670"/>
    </source>
</evidence>
<dbReference type="PRINTS" id="PR00723">
    <property type="entry name" value="SUBTILISIN"/>
</dbReference>
<protein>
    <recommendedName>
        <fullName evidence="7">Peptidase S8/S53 domain-containing protein</fullName>
    </recommendedName>
</protein>
<feature type="region of interest" description="Disordered" evidence="5">
    <location>
        <begin position="396"/>
        <end position="415"/>
    </location>
</feature>